<keyword evidence="1" id="KW-0175">Coiled coil</keyword>
<proteinExistence type="predicted"/>
<feature type="coiled-coil region" evidence="1">
    <location>
        <begin position="7"/>
        <end position="34"/>
    </location>
</feature>
<sequence>MKKVPYFNDLINIIVNQNTQMANLENQIQKLNDMFTEKDQFLALLEGEEKDTKIEDVLTNEKMDKLKIIQVYLYTSPCDPIHINALHNKVINLSKDFKKMNGNVIVMEQNMMDTIDLLHEITTDDNIATFFPKGRDNASPNRIDYIWMDNNLILELKDSLQFILVHYNMDHKMKKDDYIPEVSDAASDINSKGKGKNPQTDPQNGYIYLSPYLHQKKDLLD</sequence>
<accession>A0A397S9R5</accession>
<feature type="region of interest" description="Disordered" evidence="2">
    <location>
        <begin position="186"/>
        <end position="207"/>
    </location>
</feature>
<evidence type="ECO:0000256" key="1">
    <source>
        <dbReference type="SAM" id="Coils"/>
    </source>
</evidence>
<evidence type="ECO:0000256" key="2">
    <source>
        <dbReference type="SAM" id="MobiDB-lite"/>
    </source>
</evidence>
<dbReference type="EMBL" id="QKYT01000688">
    <property type="protein sequence ID" value="RIA82232.1"/>
    <property type="molecule type" value="Genomic_DNA"/>
</dbReference>
<evidence type="ECO:0000313" key="3">
    <source>
        <dbReference type="EMBL" id="RIA82232.1"/>
    </source>
</evidence>
<dbReference type="AlphaFoldDB" id="A0A397S9R5"/>
<organism evidence="3 4">
    <name type="scientific">Glomus cerebriforme</name>
    <dbReference type="NCBI Taxonomy" id="658196"/>
    <lineage>
        <taxon>Eukaryota</taxon>
        <taxon>Fungi</taxon>
        <taxon>Fungi incertae sedis</taxon>
        <taxon>Mucoromycota</taxon>
        <taxon>Glomeromycotina</taxon>
        <taxon>Glomeromycetes</taxon>
        <taxon>Glomerales</taxon>
        <taxon>Glomeraceae</taxon>
        <taxon>Glomus</taxon>
    </lineage>
</organism>
<reference evidence="3 4" key="1">
    <citation type="submission" date="2018-06" db="EMBL/GenBank/DDBJ databases">
        <title>Comparative genomics reveals the genomic features of Rhizophagus irregularis, R. cerebriforme, R. diaphanum and Gigaspora rosea, and their symbiotic lifestyle signature.</title>
        <authorList>
            <person name="Morin E."/>
            <person name="San Clemente H."/>
            <person name="Chen E.C.H."/>
            <person name="De La Providencia I."/>
            <person name="Hainaut M."/>
            <person name="Kuo A."/>
            <person name="Kohler A."/>
            <person name="Murat C."/>
            <person name="Tang N."/>
            <person name="Roy S."/>
            <person name="Loubradou J."/>
            <person name="Henrissat B."/>
            <person name="Grigoriev I.V."/>
            <person name="Corradi N."/>
            <person name="Roux C."/>
            <person name="Martin F.M."/>
        </authorList>
    </citation>
    <scope>NUCLEOTIDE SEQUENCE [LARGE SCALE GENOMIC DNA]</scope>
    <source>
        <strain evidence="3 4">DAOM 227022</strain>
    </source>
</reference>
<gene>
    <name evidence="3" type="ORF">C1645_881156</name>
</gene>
<dbReference type="Proteomes" id="UP000265703">
    <property type="component" value="Unassembled WGS sequence"/>
</dbReference>
<comment type="caution">
    <text evidence="3">The sequence shown here is derived from an EMBL/GenBank/DDBJ whole genome shotgun (WGS) entry which is preliminary data.</text>
</comment>
<protein>
    <submittedName>
        <fullName evidence="3">Uncharacterized protein</fullName>
    </submittedName>
</protein>
<evidence type="ECO:0000313" key="4">
    <source>
        <dbReference type="Proteomes" id="UP000265703"/>
    </source>
</evidence>
<keyword evidence="4" id="KW-1185">Reference proteome</keyword>
<name>A0A397S9R5_9GLOM</name>